<proteinExistence type="predicted"/>
<evidence type="ECO:0000313" key="2">
    <source>
        <dbReference type="Proteomes" id="UP000824102"/>
    </source>
</evidence>
<name>A0A9D2K0H9_9FIRM</name>
<organism evidence="1 2">
    <name type="scientific">Candidatus Gallimonas intestinavium</name>
    <dbReference type="NCBI Taxonomy" id="2838603"/>
    <lineage>
        <taxon>Bacteria</taxon>
        <taxon>Bacillati</taxon>
        <taxon>Bacillota</taxon>
        <taxon>Clostridia</taxon>
        <taxon>Candidatus Gallimonas</taxon>
    </lineage>
</organism>
<comment type="caution">
    <text evidence="1">The sequence shown here is derived from an EMBL/GenBank/DDBJ whole genome shotgun (WGS) entry which is preliminary data.</text>
</comment>
<reference evidence="1" key="2">
    <citation type="submission" date="2021-04" db="EMBL/GenBank/DDBJ databases">
        <authorList>
            <person name="Gilroy R."/>
        </authorList>
    </citation>
    <scope>NUCLEOTIDE SEQUENCE</scope>
    <source>
        <strain evidence="1">ChiW7-2402</strain>
    </source>
</reference>
<sequence>MRPWQRAEYLIRAKKCIDSMLYIRKYMSQLIFIGLGDRLHLMFLGFYIDCCIVLEDSFPGAKKQICQNSIIDKIFHERDKHYAHDDKSYKADSIADLDKLIDLLRKQLEEVKKVCKDALPSVLTLDYVPHDIEYFRYINNISVEMDQKIREEKKCDFLHKNTSEEECVDFPRLKIELTLMPCINIYERIQRLQDACIISNICTDENMWVKPVPDFVERLEYLREKQIIDCFDRPIEAHLPNGDILQYKKLLDLLQRLELCQN</sequence>
<reference evidence="1" key="1">
    <citation type="journal article" date="2021" name="PeerJ">
        <title>Extensive microbial diversity within the chicken gut microbiome revealed by metagenomics and culture.</title>
        <authorList>
            <person name="Gilroy R."/>
            <person name="Ravi A."/>
            <person name="Getino M."/>
            <person name="Pursley I."/>
            <person name="Horton D.L."/>
            <person name="Alikhan N.F."/>
            <person name="Baker D."/>
            <person name="Gharbi K."/>
            <person name="Hall N."/>
            <person name="Watson M."/>
            <person name="Adriaenssens E.M."/>
            <person name="Foster-Nyarko E."/>
            <person name="Jarju S."/>
            <person name="Secka A."/>
            <person name="Antonio M."/>
            <person name="Oren A."/>
            <person name="Chaudhuri R.R."/>
            <person name="La Ragione R."/>
            <person name="Hildebrand F."/>
            <person name="Pallen M.J."/>
        </authorList>
    </citation>
    <scope>NUCLEOTIDE SEQUENCE</scope>
    <source>
        <strain evidence="1">ChiW7-2402</strain>
    </source>
</reference>
<protein>
    <submittedName>
        <fullName evidence="1">Uncharacterized protein</fullName>
    </submittedName>
</protein>
<dbReference type="AlphaFoldDB" id="A0A9D2K0H9"/>
<accession>A0A9D2K0H9</accession>
<evidence type="ECO:0000313" key="1">
    <source>
        <dbReference type="EMBL" id="HIZ73447.1"/>
    </source>
</evidence>
<dbReference type="EMBL" id="DXBB01000111">
    <property type="protein sequence ID" value="HIZ73447.1"/>
    <property type="molecule type" value="Genomic_DNA"/>
</dbReference>
<dbReference type="Proteomes" id="UP000824102">
    <property type="component" value="Unassembled WGS sequence"/>
</dbReference>
<gene>
    <name evidence="1" type="ORF">H9964_07680</name>
</gene>